<dbReference type="OrthoDB" id="1103324at2759"/>
<dbReference type="InterPro" id="IPR036396">
    <property type="entry name" value="Cyt_P450_sf"/>
</dbReference>
<dbReference type="PRINTS" id="PR00385">
    <property type="entry name" value="P450"/>
</dbReference>
<comment type="similarity">
    <text evidence="1 6">Belongs to the cytochrome P450 family.</text>
</comment>
<dbReference type="GO" id="GO:0016705">
    <property type="term" value="F:oxidoreductase activity, acting on paired donors, with incorporation or reduction of molecular oxygen"/>
    <property type="evidence" value="ECO:0007669"/>
    <property type="project" value="InterPro"/>
</dbReference>
<proteinExistence type="inferred from homology"/>
<evidence type="ECO:0000313" key="7">
    <source>
        <dbReference type="EMBL" id="KAH0963985.1"/>
    </source>
</evidence>
<dbReference type="GO" id="GO:0020037">
    <property type="term" value="F:heme binding"/>
    <property type="evidence" value="ECO:0007669"/>
    <property type="project" value="InterPro"/>
</dbReference>
<dbReference type="GO" id="GO:0005506">
    <property type="term" value="F:iron ion binding"/>
    <property type="evidence" value="ECO:0007669"/>
    <property type="project" value="InterPro"/>
</dbReference>
<keyword evidence="6" id="KW-0503">Monooxygenase</keyword>
<dbReference type="InterPro" id="IPR001128">
    <property type="entry name" value="Cyt_P450"/>
</dbReference>
<sequence length="517" mass="57647">MALFQLLTGVSGLAFVAVAVAILLLVLARSTSKRSPLPLPPGPSGEPILGHLRIIPAYSPEYAYMRWSKEYGSDILSFNVLGQPVVVLNSVRTAVDLLDKRGANYCDRPRFVLFEVMGWGKTLTFLRWGPDFRMHRRILQKSFQKSSVVRYQPLQERETAILLKGILNSPAEWENALRRFATAVVLGIGFGINIDSDSDPFIQVAADASYALAHGGAPAGTPVDFFPFLKSMPRCFHDRSLKFATDWRWAICNLHDKPFDAVLASEQRAQSLIKDMLDQRQLQLERGEQPELSNDDIKGAAGAVYAAGQDTTWSSLVVFILNMILHPQVQAKAQRLIDDVVGRDKLPTFQDRPRLLYIDYIVQETLRWCPVSPIGIPHRSLEDDVYNGYFIPAGSFVYANARAMTHDESVYTDPDNFNPDRYMPVQEGGLGEPFPIGQFGYGRRVCVGKHLAEASLWIVIASMLSAMNIEKARDNDGNDIEPVVELTSGLTSHPKRYPCRIVPRDGKAATVLRGIKT</sequence>
<dbReference type="Gene3D" id="1.10.630.10">
    <property type="entry name" value="Cytochrome P450"/>
    <property type="match status" value="1"/>
</dbReference>
<keyword evidence="8" id="KW-1185">Reference proteome</keyword>
<evidence type="ECO:0000256" key="3">
    <source>
        <dbReference type="ARBA" id="ARBA00023002"/>
    </source>
</evidence>
<comment type="cofactor">
    <cofactor evidence="5">
        <name>heme</name>
        <dbReference type="ChEBI" id="CHEBI:30413"/>
    </cofactor>
</comment>
<name>A0A9P8MZ65_9HYPO</name>
<dbReference type="Proteomes" id="UP000824596">
    <property type="component" value="Unassembled WGS sequence"/>
</dbReference>
<dbReference type="InterPro" id="IPR050364">
    <property type="entry name" value="Cytochrome_P450_fung"/>
</dbReference>
<evidence type="ECO:0000256" key="1">
    <source>
        <dbReference type="ARBA" id="ARBA00010617"/>
    </source>
</evidence>
<protein>
    <submittedName>
        <fullName evidence="7">Cytochrome p450 domain-containing protein</fullName>
    </submittedName>
</protein>
<comment type="caution">
    <text evidence="7">The sequence shown here is derived from an EMBL/GenBank/DDBJ whole genome shotgun (WGS) entry which is preliminary data.</text>
</comment>
<dbReference type="InterPro" id="IPR017972">
    <property type="entry name" value="Cyt_P450_CS"/>
</dbReference>
<accession>A0A9P8MZ65</accession>
<dbReference type="GO" id="GO:0004497">
    <property type="term" value="F:monooxygenase activity"/>
    <property type="evidence" value="ECO:0007669"/>
    <property type="project" value="UniProtKB-KW"/>
</dbReference>
<dbReference type="SUPFAM" id="SSF48264">
    <property type="entry name" value="Cytochrome P450"/>
    <property type="match status" value="1"/>
</dbReference>
<gene>
    <name evidence="7" type="ORF">HRG_04413</name>
</gene>
<dbReference type="InterPro" id="IPR002401">
    <property type="entry name" value="Cyt_P450_E_grp-I"/>
</dbReference>
<dbReference type="PANTHER" id="PTHR46300">
    <property type="entry name" value="P450, PUTATIVE (EUROFUNG)-RELATED-RELATED"/>
    <property type="match status" value="1"/>
</dbReference>
<dbReference type="GeneID" id="68353542"/>
<evidence type="ECO:0000256" key="2">
    <source>
        <dbReference type="ARBA" id="ARBA00022723"/>
    </source>
</evidence>
<dbReference type="AlphaFoldDB" id="A0A9P8MZ65"/>
<evidence type="ECO:0000256" key="5">
    <source>
        <dbReference type="PIRSR" id="PIRSR602401-1"/>
    </source>
</evidence>
<dbReference type="PANTHER" id="PTHR46300:SF5">
    <property type="entry name" value="CYTOCHROME P450"/>
    <property type="match status" value="1"/>
</dbReference>
<reference evidence="7" key="1">
    <citation type="submission" date="2021-09" db="EMBL/GenBank/DDBJ databases">
        <title>A high-quality genome of the endoparasitic fungus Hirsutella rhossiliensis with a comparison of Hirsutella genomes reveals transposable elements contributing to genome size variation.</title>
        <authorList>
            <person name="Lin R."/>
            <person name="Jiao Y."/>
            <person name="Sun X."/>
            <person name="Ling J."/>
            <person name="Xie B."/>
            <person name="Cheng X."/>
        </authorList>
    </citation>
    <scope>NUCLEOTIDE SEQUENCE</scope>
    <source>
        <strain evidence="7">HR02</strain>
    </source>
</reference>
<evidence type="ECO:0000313" key="8">
    <source>
        <dbReference type="Proteomes" id="UP000824596"/>
    </source>
</evidence>
<dbReference type="EMBL" id="JAIZPD010000004">
    <property type="protein sequence ID" value="KAH0963985.1"/>
    <property type="molecule type" value="Genomic_DNA"/>
</dbReference>
<dbReference type="Pfam" id="PF00067">
    <property type="entry name" value="p450"/>
    <property type="match status" value="1"/>
</dbReference>
<feature type="binding site" description="axial binding residue" evidence="5">
    <location>
        <position position="446"/>
    </location>
    <ligand>
        <name>heme</name>
        <dbReference type="ChEBI" id="CHEBI:30413"/>
    </ligand>
    <ligandPart>
        <name>Fe</name>
        <dbReference type="ChEBI" id="CHEBI:18248"/>
    </ligandPart>
</feature>
<dbReference type="RefSeq" id="XP_044721498.1">
    <property type="nucleotide sequence ID" value="XM_044862884.1"/>
</dbReference>
<evidence type="ECO:0000256" key="4">
    <source>
        <dbReference type="ARBA" id="ARBA00023004"/>
    </source>
</evidence>
<keyword evidence="3 6" id="KW-0560">Oxidoreductase</keyword>
<keyword evidence="4 5" id="KW-0408">Iron</keyword>
<keyword evidence="5 6" id="KW-0349">Heme</keyword>
<dbReference type="PRINTS" id="PR00463">
    <property type="entry name" value="EP450I"/>
</dbReference>
<dbReference type="CDD" id="cd11065">
    <property type="entry name" value="CYP64-like"/>
    <property type="match status" value="1"/>
</dbReference>
<dbReference type="PROSITE" id="PS00086">
    <property type="entry name" value="CYTOCHROME_P450"/>
    <property type="match status" value="1"/>
</dbReference>
<organism evidence="7 8">
    <name type="scientific">Hirsutella rhossiliensis</name>
    <dbReference type="NCBI Taxonomy" id="111463"/>
    <lineage>
        <taxon>Eukaryota</taxon>
        <taxon>Fungi</taxon>
        <taxon>Dikarya</taxon>
        <taxon>Ascomycota</taxon>
        <taxon>Pezizomycotina</taxon>
        <taxon>Sordariomycetes</taxon>
        <taxon>Hypocreomycetidae</taxon>
        <taxon>Hypocreales</taxon>
        <taxon>Ophiocordycipitaceae</taxon>
        <taxon>Hirsutella</taxon>
    </lineage>
</organism>
<keyword evidence="2 5" id="KW-0479">Metal-binding</keyword>
<evidence type="ECO:0000256" key="6">
    <source>
        <dbReference type="RuleBase" id="RU000461"/>
    </source>
</evidence>